<feature type="domain" description="ABC transporter" evidence="4">
    <location>
        <begin position="7"/>
        <end position="237"/>
    </location>
</feature>
<dbReference type="PANTHER" id="PTHR42734">
    <property type="entry name" value="METAL TRANSPORT SYSTEM ATP-BINDING PROTEIN TM_0124-RELATED"/>
    <property type="match status" value="1"/>
</dbReference>
<dbReference type="PROSITE" id="PS50893">
    <property type="entry name" value="ABC_TRANSPORTER_2"/>
    <property type="match status" value="1"/>
</dbReference>
<dbReference type="OrthoDB" id="9806726at2"/>
<dbReference type="Pfam" id="PF00005">
    <property type="entry name" value="ABC_tran"/>
    <property type="match status" value="1"/>
</dbReference>
<evidence type="ECO:0000259" key="4">
    <source>
        <dbReference type="PROSITE" id="PS50893"/>
    </source>
</evidence>
<protein>
    <submittedName>
        <fullName evidence="5">ABC transporter ATP-binding protein</fullName>
    </submittedName>
</protein>
<dbReference type="SMART" id="SM00382">
    <property type="entry name" value="AAA"/>
    <property type="match status" value="1"/>
</dbReference>
<name>A0A2H3NLM7_9BACT</name>
<evidence type="ECO:0000313" key="5">
    <source>
        <dbReference type="EMBL" id="PEN06970.1"/>
    </source>
</evidence>
<evidence type="ECO:0000256" key="1">
    <source>
        <dbReference type="ARBA" id="ARBA00022448"/>
    </source>
</evidence>
<proteinExistence type="predicted"/>
<dbReference type="InterPro" id="IPR027417">
    <property type="entry name" value="P-loop_NTPase"/>
</dbReference>
<evidence type="ECO:0000256" key="2">
    <source>
        <dbReference type="ARBA" id="ARBA00022741"/>
    </source>
</evidence>
<organism evidence="5 6">
    <name type="scientific">Longimonas halophila</name>
    <dbReference type="NCBI Taxonomy" id="1469170"/>
    <lineage>
        <taxon>Bacteria</taxon>
        <taxon>Pseudomonadati</taxon>
        <taxon>Rhodothermota</taxon>
        <taxon>Rhodothermia</taxon>
        <taxon>Rhodothermales</taxon>
        <taxon>Salisaetaceae</taxon>
        <taxon>Longimonas</taxon>
    </lineage>
</organism>
<dbReference type="RefSeq" id="WP_098062000.1">
    <property type="nucleotide sequence ID" value="NZ_PDEP01000006.1"/>
</dbReference>
<dbReference type="InterPro" id="IPR003593">
    <property type="entry name" value="AAA+_ATPase"/>
</dbReference>
<comment type="caution">
    <text evidence="5">The sequence shown here is derived from an EMBL/GenBank/DDBJ whole genome shotgun (WGS) entry which is preliminary data.</text>
</comment>
<dbReference type="Gene3D" id="3.40.50.300">
    <property type="entry name" value="P-loop containing nucleotide triphosphate hydrolases"/>
    <property type="match status" value="1"/>
</dbReference>
<dbReference type="InterPro" id="IPR003439">
    <property type="entry name" value="ABC_transporter-like_ATP-bd"/>
</dbReference>
<reference evidence="5 6" key="1">
    <citation type="submission" date="2017-10" db="EMBL/GenBank/DDBJ databases">
        <title>Draft genome of Longimonas halophila.</title>
        <authorList>
            <person name="Goh K.M."/>
            <person name="Shamsir M.S."/>
            <person name="Lim S.W."/>
        </authorList>
    </citation>
    <scope>NUCLEOTIDE SEQUENCE [LARGE SCALE GENOMIC DNA]</scope>
    <source>
        <strain evidence="5 6">KCTC 42399</strain>
    </source>
</reference>
<evidence type="ECO:0000313" key="6">
    <source>
        <dbReference type="Proteomes" id="UP000221024"/>
    </source>
</evidence>
<keyword evidence="1" id="KW-0813">Transport</keyword>
<accession>A0A2H3NLM7</accession>
<gene>
    <name evidence="5" type="ORF">CRI93_07455</name>
</gene>
<sequence length="251" mass="26926">MAQAPVIQVNRLSVDRGRRRVIDHVTFNVEAAAFVAVVGPNGAGKTTLLHTLLGLVEPSDGTVRVLGHPPGRDAPRIGYVPQVKTLDRTFPAEVIDLVCSGLTHAWPFWRTQSATEQARAALQTVGAADLATALLSDLSGGELQRVYLARCLVHEPELLLLDEPATGVDATGAADLYELLDRYQADHDATIVMVTHDWNAAYHHATDVLLLDGRCISYGPPQKALGADPLREAFGHVGHAHAMLQGGPPHD</sequence>
<dbReference type="Proteomes" id="UP000221024">
    <property type="component" value="Unassembled WGS sequence"/>
</dbReference>
<dbReference type="GO" id="GO:0005524">
    <property type="term" value="F:ATP binding"/>
    <property type="evidence" value="ECO:0007669"/>
    <property type="project" value="UniProtKB-KW"/>
</dbReference>
<dbReference type="InterPro" id="IPR050153">
    <property type="entry name" value="Metal_Ion_Import_ABC"/>
</dbReference>
<dbReference type="SUPFAM" id="SSF52540">
    <property type="entry name" value="P-loop containing nucleoside triphosphate hydrolases"/>
    <property type="match status" value="1"/>
</dbReference>
<dbReference type="AlphaFoldDB" id="A0A2H3NLM7"/>
<keyword evidence="2" id="KW-0547">Nucleotide-binding</keyword>
<dbReference type="EMBL" id="PDEP01000006">
    <property type="protein sequence ID" value="PEN06970.1"/>
    <property type="molecule type" value="Genomic_DNA"/>
</dbReference>
<keyword evidence="3 5" id="KW-0067">ATP-binding</keyword>
<evidence type="ECO:0000256" key="3">
    <source>
        <dbReference type="ARBA" id="ARBA00022840"/>
    </source>
</evidence>
<keyword evidence="6" id="KW-1185">Reference proteome</keyword>
<dbReference type="GO" id="GO:0016887">
    <property type="term" value="F:ATP hydrolysis activity"/>
    <property type="evidence" value="ECO:0007669"/>
    <property type="project" value="InterPro"/>
</dbReference>